<gene>
    <name evidence="1" type="ORF">OLEA9_A039703</name>
</gene>
<organism evidence="1 2">
    <name type="scientific">Olea europaea subsp. europaea</name>
    <dbReference type="NCBI Taxonomy" id="158383"/>
    <lineage>
        <taxon>Eukaryota</taxon>
        <taxon>Viridiplantae</taxon>
        <taxon>Streptophyta</taxon>
        <taxon>Embryophyta</taxon>
        <taxon>Tracheophyta</taxon>
        <taxon>Spermatophyta</taxon>
        <taxon>Magnoliopsida</taxon>
        <taxon>eudicotyledons</taxon>
        <taxon>Gunneridae</taxon>
        <taxon>Pentapetalae</taxon>
        <taxon>asterids</taxon>
        <taxon>lamiids</taxon>
        <taxon>Lamiales</taxon>
        <taxon>Oleaceae</taxon>
        <taxon>Oleeae</taxon>
        <taxon>Olea</taxon>
    </lineage>
</organism>
<dbReference type="Gramene" id="OE9A039703T1">
    <property type="protein sequence ID" value="OE9A039703C1"/>
    <property type="gene ID" value="OE9A039703"/>
</dbReference>
<dbReference type="AlphaFoldDB" id="A0A8S0UP47"/>
<dbReference type="InterPro" id="IPR045881">
    <property type="entry name" value="MNM1-like"/>
</dbReference>
<reference evidence="1 2" key="1">
    <citation type="submission" date="2019-12" db="EMBL/GenBank/DDBJ databases">
        <authorList>
            <person name="Alioto T."/>
            <person name="Alioto T."/>
            <person name="Gomez Garrido J."/>
        </authorList>
    </citation>
    <scope>NUCLEOTIDE SEQUENCE [LARGE SCALE GENOMIC DNA]</scope>
</reference>
<dbReference type="PANTHER" id="PTHR34682">
    <property type="entry name" value="AT HOOK MOTIF-CONTAINING PROTEIN"/>
    <property type="match status" value="1"/>
</dbReference>
<accession>A0A8S0UP47</accession>
<comment type="caution">
    <text evidence="1">The sequence shown here is derived from an EMBL/GenBank/DDBJ whole genome shotgun (WGS) entry which is preliminary data.</text>
</comment>
<dbReference type="Proteomes" id="UP000594638">
    <property type="component" value="Unassembled WGS sequence"/>
</dbReference>
<sequence length="143" mass="15284">MMGQATFGAGYVLNCNSNTTLVLKLGHYTPVTDENDIAPHVQMIRRKDIQFLAQNRTLQTGDIVGANLKYAPPKVVSSIPPVGLRGTVVTDVLLPVIPSSEQLSSSQMPSDTSQATSVLPPVQSMPVGQFSIVVQPQFGHQVA</sequence>
<dbReference type="EMBL" id="CACTIH010009033">
    <property type="protein sequence ID" value="CAA3020029.1"/>
    <property type="molecule type" value="Genomic_DNA"/>
</dbReference>
<dbReference type="OrthoDB" id="1910926at2759"/>
<evidence type="ECO:0000313" key="1">
    <source>
        <dbReference type="EMBL" id="CAA3020029.1"/>
    </source>
</evidence>
<protein>
    <submittedName>
        <fullName evidence="1">Uncharacterized protein</fullName>
    </submittedName>
</protein>
<keyword evidence="2" id="KW-1185">Reference proteome</keyword>
<proteinExistence type="predicted"/>
<name>A0A8S0UP47_OLEEU</name>
<evidence type="ECO:0000313" key="2">
    <source>
        <dbReference type="Proteomes" id="UP000594638"/>
    </source>
</evidence>
<dbReference type="PANTHER" id="PTHR34682:SF1">
    <property type="entry name" value="PROTEIN METABOLIC NETWORK MODULATOR 1"/>
    <property type="match status" value="1"/>
</dbReference>